<reference evidence="8" key="2">
    <citation type="submission" date="2020-05" db="UniProtKB">
        <authorList>
            <consortium name="Ensembl"/>
        </authorList>
    </citation>
    <scope>IDENTIFICATION</scope>
</reference>
<dbReference type="InterPro" id="IPR016024">
    <property type="entry name" value="ARM-type_fold"/>
</dbReference>
<dbReference type="InterPro" id="IPR000225">
    <property type="entry name" value="Armadillo"/>
</dbReference>
<evidence type="ECO:0000256" key="5">
    <source>
        <dbReference type="ARBA" id="ARBA00022824"/>
    </source>
</evidence>
<evidence type="ECO:0000256" key="2">
    <source>
        <dbReference type="ARBA" id="ARBA00004240"/>
    </source>
</evidence>
<gene>
    <name evidence="8" type="primary">LOC100496678</name>
</gene>
<dbReference type="GO" id="GO:0005739">
    <property type="term" value="C:mitochondrion"/>
    <property type="evidence" value="ECO:0007669"/>
    <property type="project" value="UniProtKB-SubCell"/>
</dbReference>
<dbReference type="InterPro" id="IPR040144">
    <property type="entry name" value="RAP1GDS1"/>
</dbReference>
<comment type="subcellular location">
    <subcellularLocation>
        <location evidence="3">Cytoplasm</location>
        <location evidence="3">Cytosol</location>
    </subcellularLocation>
    <subcellularLocation>
        <location evidence="2">Endoplasmic reticulum</location>
    </subcellularLocation>
    <subcellularLocation>
        <location evidence="1">Mitochondrion</location>
    </subcellularLocation>
</comment>
<dbReference type="GO" id="GO:0005783">
    <property type="term" value="C:endoplasmic reticulum"/>
    <property type="evidence" value="ECO:0007669"/>
    <property type="project" value="UniProtKB-SubCell"/>
</dbReference>
<evidence type="ECO:0000256" key="3">
    <source>
        <dbReference type="ARBA" id="ARBA00004514"/>
    </source>
</evidence>
<dbReference type="GO" id="GO:0005085">
    <property type="term" value="F:guanyl-nucleotide exchange factor activity"/>
    <property type="evidence" value="ECO:0007669"/>
    <property type="project" value="InterPro"/>
</dbReference>
<dbReference type="SMART" id="SM00185">
    <property type="entry name" value="ARM"/>
    <property type="match status" value="5"/>
</dbReference>
<dbReference type="GeneTree" id="ENSGT00390000014293"/>
<dbReference type="PROSITE" id="PS50176">
    <property type="entry name" value="ARM_REPEAT"/>
    <property type="match status" value="2"/>
</dbReference>
<dbReference type="Ensembl" id="ENSXETT00000066098">
    <property type="protein sequence ID" value="ENSXETP00000060439"/>
    <property type="gene ID" value="ENSXETG00000032747"/>
</dbReference>
<name>A0A6I8PX47_XENTR</name>
<dbReference type="FunFam" id="1.25.10.10:FF:000093">
    <property type="entry name" value="rap1 GTPase-GDP dissociation stimulator 1 isoform X4"/>
    <property type="match status" value="1"/>
</dbReference>
<protein>
    <submittedName>
        <fullName evidence="8">Rap1 GTPase-GDP dissociation stimulator 1</fullName>
    </submittedName>
</protein>
<dbReference type="InParanoid" id="A0A6I8PX47"/>
<dbReference type="Gene3D" id="1.25.10.10">
    <property type="entry name" value="Leucine-rich Repeat Variant"/>
    <property type="match status" value="3"/>
</dbReference>
<evidence type="ECO:0000256" key="4">
    <source>
        <dbReference type="ARBA" id="ARBA00022490"/>
    </source>
</evidence>
<dbReference type="InterPro" id="IPR011989">
    <property type="entry name" value="ARM-like"/>
</dbReference>
<evidence type="ECO:0000313" key="8">
    <source>
        <dbReference type="Ensembl" id="ENSXETP00000060439"/>
    </source>
</evidence>
<dbReference type="SUPFAM" id="SSF48371">
    <property type="entry name" value="ARM repeat"/>
    <property type="match status" value="2"/>
</dbReference>
<dbReference type="GO" id="GO:0005829">
    <property type="term" value="C:cytosol"/>
    <property type="evidence" value="ECO:0007669"/>
    <property type="project" value="UniProtKB-SubCell"/>
</dbReference>
<keyword evidence="5" id="KW-0256">Endoplasmic reticulum</keyword>
<proteinExistence type="predicted"/>
<dbReference type="PANTHER" id="PTHR10957">
    <property type="entry name" value="RAP1 GTPASE-GDP DISSOCIATION STIMULATOR 1"/>
    <property type="match status" value="1"/>
</dbReference>
<dbReference type="Pfam" id="PF00514">
    <property type="entry name" value="Arm"/>
    <property type="match status" value="1"/>
</dbReference>
<evidence type="ECO:0000256" key="1">
    <source>
        <dbReference type="ARBA" id="ARBA00004173"/>
    </source>
</evidence>
<evidence type="ECO:0000256" key="7">
    <source>
        <dbReference type="PROSITE-ProRule" id="PRU00259"/>
    </source>
</evidence>
<dbReference type="Bgee" id="ENSXETG00000032747">
    <property type="expression patterns" value="Expressed in brain and 2 other cell types or tissues"/>
</dbReference>
<sequence>MDELSQHLECLKLCSGEAEDEKQIFQSLSVILLALDEDIEKSSKLLIERDILPALAKILTANSACTEKAAHVLAELAKNEETRKPCIDTGLVMVLVPLLARSDEELLLHAGRAIGRICYDNSDIQEHLIKLDVIASLVRILTDYPENDPLVRVCLLALSNLADLDSAKEALSKTSIARQLVKQLKRAENHERVEIIIEVLQALAENDALKLQLVDASVQETLCEIIQRLQDSFQAEDMCTMKSSSDVMVSLLLGDESMQKLFDNGNGIVYKNVATWLTSRHTLLQMTGALATANFARNDSNCVRMVQLGVVHQLLDLLEQHVENGDVAVQHAALSALRNLAIPVMNKVQMLKEGVADRIQMLLRSEMPPVQFKLLGTLRMLTDGQAILFCEADTAMILGQDSRMLTRLVQWCETKDHVGVRGEANRLLASLLRYSKSQDVVKAVHQAKGLKHLVTMTTSEHAIMQNEALIALAIASAINLELVEEEFKESELVSILHNILEDESMGPEVKYNSLGLLCSLLDSDVLRRDMELVNMKQTLEKMCAHINSNVVKQANTVLQILTSSSPHSGHFFA</sequence>
<reference evidence="8" key="1">
    <citation type="journal article" date="2010" name="Science">
        <title>The genome of the Western clawed frog Xenopus tropicalis.</title>
        <authorList>
            <person name="Hellsten U."/>
            <person name="Harland R.M."/>
            <person name="Gilchrist M.J."/>
            <person name="Hendrix D."/>
            <person name="Jurka J."/>
            <person name="Kapitonov V."/>
            <person name="Ovcharenko I."/>
            <person name="Putnam N.H."/>
            <person name="Shu S."/>
            <person name="Taher L."/>
            <person name="Blitz I.L."/>
            <person name="Blumberg B."/>
            <person name="Dichmann D.S."/>
            <person name="Dubchak I."/>
            <person name="Amaya E."/>
            <person name="Detter J.C."/>
            <person name="Fletcher R."/>
            <person name="Gerhard D.S."/>
            <person name="Goodstein D."/>
            <person name="Graves T."/>
            <person name="Grigoriev I.V."/>
            <person name="Grimwood J."/>
            <person name="Kawashima T."/>
            <person name="Lindquist E."/>
            <person name="Lucas S.M."/>
            <person name="Mead P.E."/>
            <person name="Mitros T."/>
            <person name="Ogino H."/>
            <person name="Ohta Y."/>
            <person name="Poliakov A.V."/>
            <person name="Pollet N."/>
            <person name="Robert J."/>
            <person name="Salamov A."/>
            <person name="Sater A.K."/>
            <person name="Schmutz J."/>
            <person name="Terry A."/>
            <person name="Vize P.D."/>
            <person name="Warren W.C."/>
            <person name="Wells D."/>
            <person name="Wills A."/>
            <person name="Wilson R.K."/>
            <person name="Zimmerman L.B."/>
            <person name="Zorn A.M."/>
            <person name="Grainger R."/>
            <person name="Grammer T."/>
            <person name="Khokha M.K."/>
            <person name="Richardson P.M."/>
            <person name="Rokhsar D.S."/>
        </authorList>
    </citation>
    <scope>NUCLEOTIDE SEQUENCE [LARGE SCALE GENOMIC DNA]</scope>
    <source>
        <strain evidence="8">Nigerian</strain>
    </source>
</reference>
<feature type="repeat" description="ARM" evidence="7">
    <location>
        <begin position="132"/>
        <end position="176"/>
    </location>
</feature>
<organism evidence="8">
    <name type="scientific">Xenopus tropicalis</name>
    <name type="common">Western clawed frog</name>
    <name type="synonym">Silurana tropicalis</name>
    <dbReference type="NCBI Taxonomy" id="8364"/>
    <lineage>
        <taxon>Eukaryota</taxon>
        <taxon>Metazoa</taxon>
        <taxon>Chordata</taxon>
        <taxon>Craniata</taxon>
        <taxon>Vertebrata</taxon>
        <taxon>Euteleostomi</taxon>
        <taxon>Amphibia</taxon>
        <taxon>Batrachia</taxon>
        <taxon>Anura</taxon>
        <taxon>Pipoidea</taxon>
        <taxon>Pipidae</taxon>
        <taxon>Xenopodinae</taxon>
        <taxon>Xenopus</taxon>
        <taxon>Silurana</taxon>
    </lineage>
</organism>
<evidence type="ECO:0000256" key="6">
    <source>
        <dbReference type="ARBA" id="ARBA00023128"/>
    </source>
</evidence>
<accession>A0A6I8PX47</accession>
<dbReference type="AlphaFoldDB" id="A0A6I8PX47"/>
<keyword evidence="6" id="KW-0496">Mitochondrion</keyword>
<feature type="repeat" description="ARM" evidence="7">
    <location>
        <begin position="309"/>
        <end position="341"/>
    </location>
</feature>
<keyword evidence="4" id="KW-0963">Cytoplasm</keyword>